<evidence type="ECO:0000313" key="8">
    <source>
        <dbReference type="Proteomes" id="UP001152795"/>
    </source>
</evidence>
<organism evidence="7 8">
    <name type="scientific">Paramuricea clavata</name>
    <name type="common">Red gorgonian</name>
    <name type="synonym">Violescent sea-whip</name>
    <dbReference type="NCBI Taxonomy" id="317549"/>
    <lineage>
        <taxon>Eukaryota</taxon>
        <taxon>Metazoa</taxon>
        <taxon>Cnidaria</taxon>
        <taxon>Anthozoa</taxon>
        <taxon>Octocorallia</taxon>
        <taxon>Malacalcyonacea</taxon>
        <taxon>Plexauridae</taxon>
        <taxon>Paramuricea</taxon>
    </lineage>
</organism>
<dbReference type="GO" id="GO:0043130">
    <property type="term" value="F:ubiquitin binding"/>
    <property type="evidence" value="ECO:0007669"/>
    <property type="project" value="InterPro"/>
</dbReference>
<dbReference type="InterPro" id="IPR000569">
    <property type="entry name" value="HECT_dom"/>
</dbReference>
<keyword evidence="7" id="KW-0436">Ligase</keyword>
<evidence type="ECO:0000256" key="1">
    <source>
        <dbReference type="ARBA" id="ARBA00000885"/>
    </source>
</evidence>
<dbReference type="Gene3D" id="3.90.1750.10">
    <property type="entry name" value="Hect, E3 ligase catalytic domains"/>
    <property type="match status" value="1"/>
</dbReference>
<dbReference type="Proteomes" id="UP001152795">
    <property type="component" value="Unassembled WGS sequence"/>
</dbReference>
<gene>
    <name evidence="7" type="ORF">PACLA_8A058625</name>
</gene>
<name>A0A6S7I4V9_PARCT</name>
<keyword evidence="5 6" id="KW-0833">Ubl conjugation pathway</keyword>
<dbReference type="PROSITE" id="PS51140">
    <property type="entry name" value="CUE"/>
    <property type="match status" value="1"/>
</dbReference>
<dbReference type="PROSITE" id="PS50237">
    <property type="entry name" value="HECT"/>
    <property type="match status" value="1"/>
</dbReference>
<evidence type="ECO:0000256" key="6">
    <source>
        <dbReference type="PROSITE-ProRule" id="PRU00104"/>
    </source>
</evidence>
<proteinExistence type="predicted"/>
<evidence type="ECO:0000256" key="3">
    <source>
        <dbReference type="ARBA" id="ARBA00012485"/>
    </source>
</evidence>
<dbReference type="InterPro" id="IPR035983">
    <property type="entry name" value="Hect_E3_ubiquitin_ligase"/>
</dbReference>
<evidence type="ECO:0000256" key="5">
    <source>
        <dbReference type="ARBA" id="ARBA00022786"/>
    </source>
</evidence>
<evidence type="ECO:0000313" key="7">
    <source>
        <dbReference type="EMBL" id="CAB4012097.1"/>
    </source>
</evidence>
<protein>
    <recommendedName>
        <fullName evidence="3">HECT-type E3 ubiquitin transferase</fullName>
        <ecNumber evidence="3">2.3.2.26</ecNumber>
    </recommendedName>
</protein>
<evidence type="ECO:0000256" key="4">
    <source>
        <dbReference type="ARBA" id="ARBA00022679"/>
    </source>
</evidence>
<sequence>MKCPKCYSDVLESFRFCHKCGEVLVVESSSRSESTAYISTESERCVSGPSYSTPSLPPKGTLQTQRVPRVESFNEFRKRKSNERVQKETSKKGKKPLKVKEVFVGIGLMNLTKGEFKPVKGKIKMVRVPTTIRKLELLKLSYDKHCAHDRTFDKDADYTLAFPDGTEIITLPDHPNRIFQLDEYQQDVGKAYNRITLFLLKRSDLESYNELRHNTSDSDDEAEESTVRQMTVIESFARVTDSSTHNTTKQTTAGPSTSENIFSNNNENLPGTSCSLYESESARGTVNGMKTMREMFPNRGESELKQALELNETLEEAINMVVEDDDRSVNNRYGSLITEECDADVNILHDDDENLESFLETSSKTHYTVNATLTEKLEHCKEQFMDSSKNFRIKVRRHHVWEDTMIKLQRDENAINNPIKVQFIGEPAVDQGGPSREYFGLINEAAERKLITQSAFRHNISALKGREYYAFGQLTAIGLLQGSPGPRCFTKSVFDYICSGSIDNLTPSIEEIPVHEVKNSLMELNNLTNPDEFKQKASFESDYRFDAGYAKPIVTMADKDDFIKCIALHYTILVSLSELNQFVDGLNTCNMLHLIKEDPDSFRCLFEVGHAKLTAEDVDSIFDPVFSPVGSNKFAIEQSIIFNFNQYLEDAESGKVTGQLEDREVKVSLSDILQFATGAQHVPAVGFSPRPTIVFLHHLNMARKISTNSCANILKFPVSGLEDGKKFSEEFTFCLLNSPGFQLV</sequence>
<dbReference type="GO" id="GO:0061630">
    <property type="term" value="F:ubiquitin protein ligase activity"/>
    <property type="evidence" value="ECO:0007669"/>
    <property type="project" value="UniProtKB-EC"/>
</dbReference>
<dbReference type="OrthoDB" id="2384350at2759"/>
<comment type="pathway">
    <text evidence="2">Protein modification; protein ubiquitination.</text>
</comment>
<dbReference type="EC" id="2.3.2.26" evidence="3"/>
<dbReference type="PANTHER" id="PTHR11254">
    <property type="entry name" value="HECT DOMAIN UBIQUITIN-PROTEIN LIGASE"/>
    <property type="match status" value="1"/>
</dbReference>
<dbReference type="InterPro" id="IPR003892">
    <property type="entry name" value="CUE"/>
</dbReference>
<dbReference type="SUPFAM" id="SSF56204">
    <property type="entry name" value="Hect, E3 ligase catalytic domain"/>
    <property type="match status" value="1"/>
</dbReference>
<comment type="catalytic activity">
    <reaction evidence="1">
        <text>S-ubiquitinyl-[E2 ubiquitin-conjugating enzyme]-L-cysteine + [acceptor protein]-L-lysine = [E2 ubiquitin-conjugating enzyme]-L-cysteine + N(6)-ubiquitinyl-[acceptor protein]-L-lysine.</text>
        <dbReference type="EC" id="2.3.2.26"/>
    </reaction>
</comment>
<accession>A0A6S7I4V9</accession>
<dbReference type="AlphaFoldDB" id="A0A6S7I4V9"/>
<dbReference type="GO" id="GO:0016874">
    <property type="term" value="F:ligase activity"/>
    <property type="evidence" value="ECO:0007669"/>
    <property type="project" value="UniProtKB-KW"/>
</dbReference>
<dbReference type="EMBL" id="CACRXK020007381">
    <property type="protein sequence ID" value="CAB4012097.1"/>
    <property type="molecule type" value="Genomic_DNA"/>
</dbReference>
<dbReference type="InterPro" id="IPR050409">
    <property type="entry name" value="E3_ubiq-protein_ligase"/>
</dbReference>
<evidence type="ECO:0000256" key="2">
    <source>
        <dbReference type="ARBA" id="ARBA00004906"/>
    </source>
</evidence>
<dbReference type="PANTHER" id="PTHR11254:SF440">
    <property type="entry name" value="E3 UBIQUITIN-PROTEIN LIGASE NEDD-4"/>
    <property type="match status" value="1"/>
</dbReference>
<keyword evidence="4" id="KW-0808">Transferase</keyword>
<comment type="caution">
    <text evidence="6">Lacks conserved residue(s) required for the propagation of feature annotation.</text>
</comment>
<keyword evidence="8" id="KW-1185">Reference proteome</keyword>
<reference evidence="7" key="1">
    <citation type="submission" date="2020-04" db="EMBL/GenBank/DDBJ databases">
        <authorList>
            <person name="Alioto T."/>
            <person name="Alioto T."/>
            <person name="Gomez Garrido J."/>
        </authorList>
    </citation>
    <scope>NUCLEOTIDE SEQUENCE</scope>
    <source>
        <strain evidence="7">A484AB</strain>
    </source>
</reference>
<dbReference type="Pfam" id="PF00632">
    <property type="entry name" value="HECT"/>
    <property type="match status" value="1"/>
</dbReference>
<comment type="caution">
    <text evidence="7">The sequence shown here is derived from an EMBL/GenBank/DDBJ whole genome shotgun (WGS) entry which is preliminary data.</text>
</comment>